<evidence type="ECO:0000259" key="1">
    <source>
        <dbReference type="Pfam" id="PF13952"/>
    </source>
</evidence>
<gene>
    <name evidence="2" type="ORF">D7X96_39180</name>
</gene>
<feature type="non-terminal residue" evidence="2">
    <location>
        <position position="1"/>
    </location>
</feature>
<keyword evidence="3" id="KW-1185">Reference proteome</keyword>
<evidence type="ECO:0000313" key="3">
    <source>
        <dbReference type="Proteomes" id="UP000282656"/>
    </source>
</evidence>
<protein>
    <submittedName>
        <fullName evidence="2">DUF4216 domain-containing protein</fullName>
    </submittedName>
</protein>
<proteinExistence type="predicted"/>
<comment type="caution">
    <text evidence="2">The sequence shown here is derived from an EMBL/GenBank/DDBJ whole genome shotgun (WGS) entry which is preliminary data.</text>
</comment>
<evidence type="ECO:0000313" key="2">
    <source>
        <dbReference type="EMBL" id="RKH56295.1"/>
    </source>
</evidence>
<dbReference type="InterPro" id="IPR025312">
    <property type="entry name" value="DUF4216"/>
</dbReference>
<feature type="domain" description="DUF4216" evidence="1">
    <location>
        <begin position="1"/>
        <end position="57"/>
    </location>
</feature>
<dbReference type="EMBL" id="RAWM01000307">
    <property type="protein sequence ID" value="RKH56295.1"/>
    <property type="molecule type" value="Genomic_DNA"/>
</dbReference>
<accession>A0A3A8PRI0</accession>
<sequence length="62" mass="7362">CEWFNTSTRNKIHTDQHITSIDVTGRWYKDDPFVLPSQAKQVFNVSDTCKGNNWRIIERVKH</sequence>
<dbReference type="AlphaFoldDB" id="A0A3A8PRI0"/>
<organism evidence="2 3">
    <name type="scientific">Corallococcus interemptor</name>
    <dbReference type="NCBI Taxonomy" id="2316720"/>
    <lineage>
        <taxon>Bacteria</taxon>
        <taxon>Pseudomonadati</taxon>
        <taxon>Myxococcota</taxon>
        <taxon>Myxococcia</taxon>
        <taxon>Myxococcales</taxon>
        <taxon>Cystobacterineae</taxon>
        <taxon>Myxococcaceae</taxon>
        <taxon>Corallococcus</taxon>
    </lineage>
</organism>
<name>A0A3A8PRI0_9BACT</name>
<dbReference type="Pfam" id="PF13952">
    <property type="entry name" value="DUF4216"/>
    <property type="match status" value="1"/>
</dbReference>
<dbReference type="Proteomes" id="UP000282656">
    <property type="component" value="Unassembled WGS sequence"/>
</dbReference>
<reference evidence="3" key="1">
    <citation type="submission" date="2018-09" db="EMBL/GenBank/DDBJ databases">
        <authorList>
            <person name="Livingstone P.G."/>
            <person name="Whitworth D.E."/>
        </authorList>
    </citation>
    <scope>NUCLEOTIDE SEQUENCE [LARGE SCALE GENOMIC DNA]</scope>
    <source>
        <strain evidence="3">AB047A</strain>
    </source>
</reference>